<reference evidence="3" key="1">
    <citation type="journal article" date="2014" name="BMC Genomics">
        <title>Genome sequencing of two Neorhizobium galegae strains reveals a noeT gene responsible for the unusual acetylation of the nodulation factors.</title>
        <authorList>
            <person name="Osterman J."/>
            <person name="Marsh J."/>
            <person name="Laine P.K."/>
            <person name="Zeng Z."/>
            <person name="Alatalo E."/>
            <person name="Sullivan J.T."/>
            <person name="Young J.P."/>
            <person name="Thomas-Oates J."/>
            <person name="Paulin L."/>
            <person name="Lindstrom K."/>
        </authorList>
    </citation>
    <scope>NUCLEOTIDE SEQUENCE [LARGE SCALE GENOMIC DNA]</scope>
    <source>
        <strain evidence="3">HAMBI 540</strain>
    </source>
</reference>
<dbReference type="InterPro" id="IPR018656">
    <property type="entry name" value="DUF2087"/>
</dbReference>
<feature type="domain" description="DUF2087" evidence="1">
    <location>
        <begin position="92"/>
        <end position="162"/>
    </location>
</feature>
<evidence type="ECO:0000313" key="2">
    <source>
        <dbReference type="EMBL" id="CDN47601.1"/>
    </source>
</evidence>
<dbReference type="Pfam" id="PF09860">
    <property type="entry name" value="DUF2087"/>
    <property type="match status" value="1"/>
</dbReference>
<keyword evidence="3" id="KW-1185">Reference proteome</keyword>
<evidence type="ECO:0000259" key="1">
    <source>
        <dbReference type="Pfam" id="PF09860"/>
    </source>
</evidence>
<dbReference type="OrthoDB" id="6867569at2"/>
<dbReference type="RefSeq" id="WP_038586036.1">
    <property type="nucleotide sequence ID" value="NZ_HG938353.1"/>
</dbReference>
<dbReference type="Proteomes" id="UP000028181">
    <property type="component" value="Chromosome I"/>
</dbReference>
<accession>A0A068SP97</accession>
<dbReference type="PATRIC" id="fig|1028800.3.peg.1432"/>
<dbReference type="eggNOG" id="COG3860">
    <property type="taxonomic scope" value="Bacteria"/>
</dbReference>
<organism evidence="2 3">
    <name type="scientific">Neorhizobium galegae bv. orientalis str. HAMBI 540</name>
    <dbReference type="NCBI Taxonomy" id="1028800"/>
    <lineage>
        <taxon>Bacteria</taxon>
        <taxon>Pseudomonadati</taxon>
        <taxon>Pseudomonadota</taxon>
        <taxon>Alphaproteobacteria</taxon>
        <taxon>Hyphomicrobiales</taxon>
        <taxon>Rhizobiaceae</taxon>
        <taxon>Rhizobium/Agrobacterium group</taxon>
        <taxon>Neorhizobium</taxon>
    </lineage>
</organism>
<name>A0A068SP97_NEOGA</name>
<sequence>MPRSIFPMEIADLSAFAKSVRDGIARFDHKPSHLEMLNLLTRAAGFRNYQHFRAVAKTADVIAEWRPVLEDTPAPDEARVLKTARHFDEEGRLVRWPGKRGQQEICLWFLWSKIPADREFTERQISELLNTLHFFGDAAMLRRDLFDFGLVQRTRDGREYRRIEKKPPAELKLLLSRLGLARATAA</sequence>
<dbReference type="EMBL" id="HG938353">
    <property type="protein sequence ID" value="CDN47601.1"/>
    <property type="molecule type" value="Genomic_DNA"/>
</dbReference>
<dbReference type="GeneID" id="24258958"/>
<protein>
    <recommendedName>
        <fullName evidence="1">DUF2087 domain-containing protein</fullName>
    </recommendedName>
</protein>
<proteinExistence type="predicted"/>
<dbReference type="HOGENOM" id="CLU_103276_0_0_5"/>
<evidence type="ECO:0000313" key="3">
    <source>
        <dbReference type="Proteomes" id="UP000028181"/>
    </source>
</evidence>
<gene>
    <name evidence="2" type="ORF">RG540_CH14220</name>
</gene>
<dbReference type="KEGG" id="ngg:RG540_CH14220"/>
<dbReference type="AlphaFoldDB" id="A0A068SP97"/>